<dbReference type="PATRIC" id="fig|1434108.4.peg.2394"/>
<dbReference type="HOGENOM" id="CLU_173767_0_0_2"/>
<dbReference type="EMBL" id="CP009528">
    <property type="protein sequence ID" value="AKB54879.1"/>
    <property type="molecule type" value="Genomic_DNA"/>
</dbReference>
<dbReference type="Pfam" id="PF12773">
    <property type="entry name" value="DZR"/>
    <property type="match status" value="1"/>
</dbReference>
<name>A0A0E3QW35_METBA</name>
<sequence>MRCPLCRYPLEDGAKVCGHCGVLLWTTCNNCGKETFLGDKCSNCGAPIVIACPNPKCRTLQSPASKNCIKCGKPLR</sequence>
<dbReference type="InterPro" id="IPR025874">
    <property type="entry name" value="DZR"/>
</dbReference>
<dbReference type="Proteomes" id="UP000033033">
    <property type="component" value="Chromosome"/>
</dbReference>
<feature type="domain" description="DZANK-type" evidence="1">
    <location>
        <begin position="3"/>
        <end position="34"/>
    </location>
</feature>
<protein>
    <recommendedName>
        <fullName evidence="1">DZANK-type domain-containing protein</fullName>
    </recommendedName>
</protein>
<dbReference type="AlphaFoldDB" id="A0A0E3QW35"/>
<accession>A0A0E3QW35</accession>
<evidence type="ECO:0000259" key="1">
    <source>
        <dbReference type="Pfam" id="PF12773"/>
    </source>
</evidence>
<organism evidence="2 3">
    <name type="scientific">Methanosarcina barkeri MS</name>
    <dbReference type="NCBI Taxonomy" id="1434108"/>
    <lineage>
        <taxon>Archaea</taxon>
        <taxon>Methanobacteriati</taxon>
        <taxon>Methanobacteriota</taxon>
        <taxon>Stenosarchaea group</taxon>
        <taxon>Methanomicrobia</taxon>
        <taxon>Methanosarcinales</taxon>
        <taxon>Methanosarcinaceae</taxon>
        <taxon>Methanosarcina</taxon>
    </lineage>
</organism>
<evidence type="ECO:0000313" key="2">
    <source>
        <dbReference type="EMBL" id="AKB54879.1"/>
    </source>
</evidence>
<gene>
    <name evidence="2" type="ORF">MSBRM_1881</name>
</gene>
<reference evidence="2 3" key="1">
    <citation type="submission" date="2014-07" db="EMBL/GenBank/DDBJ databases">
        <title>Methanogenic archaea and the global carbon cycle.</title>
        <authorList>
            <person name="Henriksen J.R."/>
            <person name="Luke J."/>
            <person name="Reinhart S."/>
            <person name="Benedict M.N."/>
            <person name="Youngblut N.D."/>
            <person name="Metcalf M.E."/>
            <person name="Whitaker R.J."/>
            <person name="Metcalf W.W."/>
        </authorList>
    </citation>
    <scope>NUCLEOTIDE SEQUENCE [LARGE SCALE GENOMIC DNA]</scope>
    <source>
        <strain evidence="2 3">MS</strain>
    </source>
</reference>
<evidence type="ECO:0000313" key="3">
    <source>
        <dbReference type="Proteomes" id="UP000033033"/>
    </source>
</evidence>
<dbReference type="KEGG" id="mby:MSBRM_1881"/>
<proteinExistence type="predicted"/>
<keyword evidence="3" id="KW-1185">Reference proteome</keyword>